<evidence type="ECO:0000313" key="4">
    <source>
        <dbReference type="Proteomes" id="UP000008631"/>
    </source>
</evidence>
<dbReference type="InterPro" id="IPR028994">
    <property type="entry name" value="Integrin_alpha_N"/>
</dbReference>
<dbReference type="HOGENOM" id="CLU_734952_0_0_0"/>
<name>E8R0I2_ISOPI</name>
<dbReference type="Gene3D" id="2.130.10.130">
    <property type="entry name" value="Integrin alpha, N-terminal"/>
    <property type="match status" value="1"/>
</dbReference>
<dbReference type="PANTHER" id="PTHR44103">
    <property type="entry name" value="PROPROTEIN CONVERTASE P"/>
    <property type="match status" value="1"/>
</dbReference>
<dbReference type="PANTHER" id="PTHR44103:SF1">
    <property type="entry name" value="PROPROTEIN CONVERTASE P"/>
    <property type="match status" value="1"/>
</dbReference>
<dbReference type="KEGG" id="ipa:Isop_2747"/>
<dbReference type="eggNOG" id="COG2133">
    <property type="taxonomic scope" value="Bacteria"/>
</dbReference>
<dbReference type="SUPFAM" id="SSF69318">
    <property type="entry name" value="Integrin alpha N-terminal domain"/>
    <property type="match status" value="1"/>
</dbReference>
<dbReference type="RefSeq" id="WP_013565602.1">
    <property type="nucleotide sequence ID" value="NC_014962.1"/>
</dbReference>
<accession>E8R0I2</accession>
<feature type="chain" id="PRO_5003229348" evidence="2">
    <location>
        <begin position="40"/>
        <end position="431"/>
    </location>
</feature>
<feature type="signal peptide" evidence="2">
    <location>
        <begin position="1"/>
        <end position="39"/>
    </location>
</feature>
<reference evidence="3 4" key="2">
    <citation type="journal article" date="2011" name="Stand. Genomic Sci.">
        <title>Complete genome sequence of Isosphaera pallida type strain (IS1B).</title>
        <authorList>
            <consortium name="US DOE Joint Genome Institute (JGI-PGF)"/>
            <person name="Goker M."/>
            <person name="Cleland D."/>
            <person name="Saunders E."/>
            <person name="Lapidus A."/>
            <person name="Nolan M."/>
            <person name="Lucas S."/>
            <person name="Hammon N."/>
            <person name="Deshpande S."/>
            <person name="Cheng J.F."/>
            <person name="Tapia R."/>
            <person name="Han C."/>
            <person name="Goodwin L."/>
            <person name="Pitluck S."/>
            <person name="Liolios K."/>
            <person name="Pagani I."/>
            <person name="Ivanova N."/>
            <person name="Mavromatis K."/>
            <person name="Pati A."/>
            <person name="Chen A."/>
            <person name="Palaniappan K."/>
            <person name="Land M."/>
            <person name="Hauser L."/>
            <person name="Chang Y.J."/>
            <person name="Jeffries C.D."/>
            <person name="Detter J.C."/>
            <person name="Beck B."/>
            <person name="Woyke T."/>
            <person name="Bristow J."/>
            <person name="Eisen J.A."/>
            <person name="Markowitz V."/>
            <person name="Hugenholtz P."/>
            <person name="Kyrpides N.C."/>
            <person name="Klenk H.P."/>
        </authorList>
    </citation>
    <scope>NUCLEOTIDE SEQUENCE [LARGE SCALE GENOMIC DNA]</scope>
    <source>
        <strain evidence="4">ATCC 43644 / DSM 9630 / IS1B</strain>
    </source>
</reference>
<dbReference type="InterPro" id="IPR013517">
    <property type="entry name" value="FG-GAP"/>
</dbReference>
<dbReference type="EMBL" id="CP002353">
    <property type="protein sequence ID" value="ADV63314.1"/>
    <property type="molecule type" value="Genomic_DNA"/>
</dbReference>
<sequence length="431" mass="47302">MSPLHCSHPRCRRGAAVVFHARVAVILLVLTAGSAPGRADDNTLRNAGGLSWTKTVVEPKFRAEGIAAADVDKDGKVDLLIGDLWYRAPDWKPREIRAVGDYGDGLRSYSEAMTVWADDVNGDGWVDQIVIGFPGKACLWYENPGEGVASAGHWKEHVAWPSACNETPLYVDLFDTGRRVLVMGTQPEGQERMGQMAWFAPGSDPTQLWTMNPISPPSAEGREIPGTFRFAHGLGVADLDGDGRKDVLCNGGWWRQPEQGQQAQGPWEFHPFNFGVNCADMLTEDIDGDGKLDVICTSAHQFGIWAFRQLAPTRFERIDLFPNLLSETHAVHHIDLNGDGLRDFITGKRFWSHGTSEPGSDQPATLYWFEARKTASGGIAYTPHRIDDASGVGTQFWVGDLNDDGLIDIAVANKKGVFLFTSRAQVNADGR</sequence>
<dbReference type="Proteomes" id="UP000008631">
    <property type="component" value="Chromosome"/>
</dbReference>
<gene>
    <name evidence="3" type="ordered locus">Isop_2747</name>
</gene>
<keyword evidence="1 2" id="KW-0732">Signal</keyword>
<evidence type="ECO:0000313" key="3">
    <source>
        <dbReference type="EMBL" id="ADV63314.1"/>
    </source>
</evidence>
<keyword evidence="4" id="KW-1185">Reference proteome</keyword>
<organism evidence="3 4">
    <name type="scientific">Isosphaera pallida (strain ATCC 43644 / DSM 9630 / IS1B)</name>
    <dbReference type="NCBI Taxonomy" id="575540"/>
    <lineage>
        <taxon>Bacteria</taxon>
        <taxon>Pseudomonadati</taxon>
        <taxon>Planctomycetota</taxon>
        <taxon>Planctomycetia</taxon>
        <taxon>Isosphaerales</taxon>
        <taxon>Isosphaeraceae</taxon>
        <taxon>Isosphaera</taxon>
    </lineage>
</organism>
<protein>
    <submittedName>
        <fullName evidence="3">Esterase</fullName>
    </submittedName>
</protein>
<evidence type="ECO:0000256" key="1">
    <source>
        <dbReference type="ARBA" id="ARBA00022729"/>
    </source>
</evidence>
<proteinExistence type="predicted"/>
<dbReference type="InParanoid" id="E8R0I2"/>
<reference key="1">
    <citation type="submission" date="2010-11" db="EMBL/GenBank/DDBJ databases">
        <title>The complete sequence of chromosome of Isophaera pallida ATCC 43644.</title>
        <authorList>
            <consortium name="US DOE Joint Genome Institute (JGI-PGF)"/>
            <person name="Lucas S."/>
            <person name="Copeland A."/>
            <person name="Lapidus A."/>
            <person name="Bruce D."/>
            <person name="Goodwin L."/>
            <person name="Pitluck S."/>
            <person name="Kyrpides N."/>
            <person name="Mavromatis K."/>
            <person name="Pagani I."/>
            <person name="Ivanova N."/>
            <person name="Saunders E."/>
            <person name="Brettin T."/>
            <person name="Detter J.C."/>
            <person name="Han C."/>
            <person name="Tapia R."/>
            <person name="Land M."/>
            <person name="Hauser L."/>
            <person name="Markowitz V."/>
            <person name="Cheng J.-F."/>
            <person name="Hugenholtz P."/>
            <person name="Woyke T."/>
            <person name="Wu D."/>
            <person name="Eisen J.A."/>
        </authorList>
    </citation>
    <scope>NUCLEOTIDE SEQUENCE</scope>
    <source>
        <strain>ATCC 43644</strain>
    </source>
</reference>
<evidence type="ECO:0000256" key="2">
    <source>
        <dbReference type="SAM" id="SignalP"/>
    </source>
</evidence>
<dbReference type="Pfam" id="PF13517">
    <property type="entry name" value="FG-GAP_3"/>
    <property type="match status" value="1"/>
</dbReference>
<dbReference type="AlphaFoldDB" id="E8R0I2"/>
<dbReference type="OrthoDB" id="228608at2"/>
<dbReference type="STRING" id="575540.Isop_2747"/>